<dbReference type="Proteomes" id="UP000076532">
    <property type="component" value="Unassembled WGS sequence"/>
</dbReference>
<evidence type="ECO:0000313" key="3">
    <source>
        <dbReference type="Proteomes" id="UP000076532"/>
    </source>
</evidence>
<feature type="compositionally biased region" description="Basic and acidic residues" evidence="1">
    <location>
        <begin position="18"/>
        <end position="27"/>
    </location>
</feature>
<gene>
    <name evidence="2" type="ORF">FIBSPDRAFT_828343</name>
</gene>
<sequence length="389" mass="42314">MANKRSRSGSAESISAEPPRKEQRKDEDASDSTDGNALLSLAQLVDFSALASEAAITRQSQLLAEALLWDHTLLLVHQGSHEEYEILELEFYLKKVGHEDPFAHGSEEQRVSGNWYFHRAPTRSAQPAKPSAAGGYRGGTRKGLDLTIAGPVATPKSEPPAEDTVDIRGGILLRTIRRLSDDTVISGPSLLVDELLRLTKSSNIAQLVQTRLRDDTSALPMPSSAPSDSPTTSLRLKPKVNVKGAPRPRIYRSSRIGLDLSNPSATNSPTNPRVIFISKLYRYFTRPHLLTSNGKGHTFHGLYQASAEEYEDQEDIMAEVVRLSGMKQQTALKYLGDYKAGLDKSNLKSFIGPAGKGAAGSPSSYLKMMGTLDRLASDIASGSSKEILQ</sequence>
<protein>
    <submittedName>
        <fullName evidence="2">Uncharacterized protein</fullName>
    </submittedName>
</protein>
<evidence type="ECO:0000313" key="2">
    <source>
        <dbReference type="EMBL" id="KZP19420.1"/>
    </source>
</evidence>
<dbReference type="OrthoDB" id="16851at2759"/>
<dbReference type="EMBL" id="KV417564">
    <property type="protein sequence ID" value="KZP19420.1"/>
    <property type="molecule type" value="Genomic_DNA"/>
</dbReference>
<organism evidence="2 3">
    <name type="scientific">Athelia psychrophila</name>
    <dbReference type="NCBI Taxonomy" id="1759441"/>
    <lineage>
        <taxon>Eukaryota</taxon>
        <taxon>Fungi</taxon>
        <taxon>Dikarya</taxon>
        <taxon>Basidiomycota</taxon>
        <taxon>Agaricomycotina</taxon>
        <taxon>Agaricomycetes</taxon>
        <taxon>Agaricomycetidae</taxon>
        <taxon>Atheliales</taxon>
        <taxon>Atheliaceae</taxon>
        <taxon>Athelia</taxon>
    </lineage>
</organism>
<dbReference type="AlphaFoldDB" id="A0A166I061"/>
<name>A0A166I061_9AGAM</name>
<dbReference type="STRING" id="436010.A0A166I061"/>
<accession>A0A166I061</accession>
<feature type="region of interest" description="Disordered" evidence="1">
    <location>
        <begin position="215"/>
        <end position="236"/>
    </location>
</feature>
<keyword evidence="3" id="KW-1185">Reference proteome</keyword>
<feature type="region of interest" description="Disordered" evidence="1">
    <location>
        <begin position="1"/>
        <end position="34"/>
    </location>
</feature>
<evidence type="ECO:0000256" key="1">
    <source>
        <dbReference type="SAM" id="MobiDB-lite"/>
    </source>
</evidence>
<feature type="compositionally biased region" description="Low complexity" evidence="1">
    <location>
        <begin position="217"/>
        <end position="234"/>
    </location>
</feature>
<proteinExistence type="predicted"/>
<reference evidence="2 3" key="1">
    <citation type="journal article" date="2016" name="Mol. Biol. Evol.">
        <title>Comparative Genomics of Early-Diverging Mushroom-Forming Fungi Provides Insights into the Origins of Lignocellulose Decay Capabilities.</title>
        <authorList>
            <person name="Nagy L.G."/>
            <person name="Riley R."/>
            <person name="Tritt A."/>
            <person name="Adam C."/>
            <person name="Daum C."/>
            <person name="Floudas D."/>
            <person name="Sun H."/>
            <person name="Yadav J.S."/>
            <person name="Pangilinan J."/>
            <person name="Larsson K.H."/>
            <person name="Matsuura K."/>
            <person name="Barry K."/>
            <person name="Labutti K."/>
            <person name="Kuo R."/>
            <person name="Ohm R.A."/>
            <person name="Bhattacharya S.S."/>
            <person name="Shirouzu T."/>
            <person name="Yoshinaga Y."/>
            <person name="Martin F.M."/>
            <person name="Grigoriev I.V."/>
            <person name="Hibbett D.S."/>
        </authorList>
    </citation>
    <scope>NUCLEOTIDE SEQUENCE [LARGE SCALE GENOMIC DNA]</scope>
    <source>
        <strain evidence="2 3">CBS 109695</strain>
    </source>
</reference>